<dbReference type="Gene3D" id="2.60.40.1470">
    <property type="entry name" value="ApaG domain"/>
    <property type="match status" value="1"/>
</dbReference>
<comment type="caution">
    <text evidence="4">The sequence shown here is derived from an EMBL/GenBank/DDBJ whole genome shotgun (WGS) entry which is preliminary data.</text>
</comment>
<dbReference type="PANTHER" id="PTHR14289">
    <property type="entry name" value="F-BOX ONLY PROTEIN 3"/>
    <property type="match status" value="1"/>
</dbReference>
<organism evidence="4 5">
    <name type="scientific">Thalassotalea mangrovi</name>
    <dbReference type="NCBI Taxonomy" id="2572245"/>
    <lineage>
        <taxon>Bacteria</taxon>
        <taxon>Pseudomonadati</taxon>
        <taxon>Pseudomonadota</taxon>
        <taxon>Gammaproteobacteria</taxon>
        <taxon>Alteromonadales</taxon>
        <taxon>Colwelliaceae</taxon>
        <taxon>Thalassotalea</taxon>
    </lineage>
</organism>
<dbReference type="NCBIfam" id="NF003967">
    <property type="entry name" value="PRK05461.1"/>
    <property type="match status" value="1"/>
</dbReference>
<keyword evidence="5" id="KW-1185">Reference proteome</keyword>
<dbReference type="PROSITE" id="PS51087">
    <property type="entry name" value="APAG"/>
    <property type="match status" value="1"/>
</dbReference>
<dbReference type="HAMAP" id="MF_00791">
    <property type="entry name" value="ApaG"/>
    <property type="match status" value="1"/>
</dbReference>
<proteinExistence type="inferred from homology"/>
<reference evidence="4 5" key="1">
    <citation type="submission" date="2019-04" db="EMBL/GenBank/DDBJ databases">
        <title>Thalassotalea guangxiensis sp. nov., isolated from sediment of the coastal wetland.</title>
        <authorList>
            <person name="Zheng S."/>
            <person name="Zhang D."/>
        </authorList>
    </citation>
    <scope>NUCLEOTIDE SEQUENCE [LARGE SCALE GENOMIC DNA]</scope>
    <source>
        <strain evidence="4 5">ZS-4</strain>
    </source>
</reference>
<feature type="domain" description="ApaG" evidence="3">
    <location>
        <begin position="6"/>
        <end position="130"/>
    </location>
</feature>
<evidence type="ECO:0000313" key="5">
    <source>
        <dbReference type="Proteomes" id="UP000307999"/>
    </source>
</evidence>
<dbReference type="RefSeq" id="WP_136734600.1">
    <property type="nucleotide sequence ID" value="NZ_SWDB01000005.1"/>
</dbReference>
<dbReference type="InterPro" id="IPR036767">
    <property type="entry name" value="ApaG_sf"/>
</dbReference>
<evidence type="ECO:0000259" key="3">
    <source>
        <dbReference type="PROSITE" id="PS51087"/>
    </source>
</evidence>
<gene>
    <name evidence="2 4" type="primary">apaG</name>
    <name evidence="4" type="ORF">E8M12_02975</name>
</gene>
<protein>
    <recommendedName>
        <fullName evidence="1 2">Protein ApaG</fullName>
    </recommendedName>
</protein>
<dbReference type="GO" id="GO:0070987">
    <property type="term" value="P:error-free translesion synthesis"/>
    <property type="evidence" value="ECO:0007669"/>
    <property type="project" value="TreeGrafter"/>
</dbReference>
<dbReference type="AlphaFoldDB" id="A0A4U1BA56"/>
<evidence type="ECO:0000256" key="1">
    <source>
        <dbReference type="ARBA" id="ARBA00017693"/>
    </source>
</evidence>
<dbReference type="EMBL" id="SWDB01000005">
    <property type="protein sequence ID" value="TKB46921.1"/>
    <property type="molecule type" value="Genomic_DNA"/>
</dbReference>
<accession>A0A4U1BA56</accession>
<dbReference type="Proteomes" id="UP000307999">
    <property type="component" value="Unassembled WGS sequence"/>
</dbReference>
<evidence type="ECO:0000313" key="4">
    <source>
        <dbReference type="EMBL" id="TKB46921.1"/>
    </source>
</evidence>
<sequence length="130" mass="14439">MNSVSSQDNTQVDINAQVHFIEEQSDQYNERFVFSYTITIENRSAETLQLLARSWLITDANGNKVSVEGDGVVGQKPVIAAGQSYQYTSGSIIKTPLGTMEGFYTLQDLNGKEHKVQIPVFRLAVPNILN</sequence>
<dbReference type="PANTHER" id="PTHR14289:SF16">
    <property type="entry name" value="POLYMERASE DELTA-INTERACTING PROTEIN 2"/>
    <property type="match status" value="1"/>
</dbReference>
<dbReference type="SUPFAM" id="SSF110069">
    <property type="entry name" value="ApaG-like"/>
    <property type="match status" value="1"/>
</dbReference>
<dbReference type="InterPro" id="IPR007474">
    <property type="entry name" value="ApaG_domain"/>
</dbReference>
<dbReference type="OrthoDB" id="9795226at2"/>
<evidence type="ECO:0000256" key="2">
    <source>
        <dbReference type="HAMAP-Rule" id="MF_00791"/>
    </source>
</evidence>
<dbReference type="InterPro" id="IPR023065">
    <property type="entry name" value="Uncharacterised_ApaG"/>
</dbReference>
<dbReference type="Pfam" id="PF04379">
    <property type="entry name" value="DUF525"/>
    <property type="match status" value="1"/>
</dbReference>
<name>A0A4U1BA56_9GAMM</name>